<dbReference type="EMBL" id="AP003916">
    <property type="protein sequence ID" value="BAC07035.1"/>
    <property type="molecule type" value="Genomic_DNA"/>
</dbReference>
<dbReference type="PANTHER" id="PTHR11746">
    <property type="entry name" value="O-METHYLTRANSFERASE"/>
    <property type="match status" value="1"/>
</dbReference>
<gene>
    <name evidence="7" type="primary">OJ1634_H04.132</name>
</gene>
<keyword evidence="2" id="KW-0808">Transferase</keyword>
<dbReference type="InterPro" id="IPR036388">
    <property type="entry name" value="WH-like_DNA-bd_sf"/>
</dbReference>
<evidence type="ECO:0000256" key="2">
    <source>
        <dbReference type="ARBA" id="ARBA00022679"/>
    </source>
</evidence>
<keyword evidence="3" id="KW-0949">S-adenosyl-L-methionine</keyword>
<feature type="region of interest" description="Disordered" evidence="4">
    <location>
        <begin position="262"/>
        <end position="308"/>
    </location>
</feature>
<accession>Q8LI58</accession>
<feature type="compositionally biased region" description="Basic and acidic residues" evidence="4">
    <location>
        <begin position="295"/>
        <end position="308"/>
    </location>
</feature>
<dbReference type="SUPFAM" id="SSF46785">
    <property type="entry name" value="Winged helix' DNA-binding domain"/>
    <property type="match status" value="1"/>
</dbReference>
<organism evidence="7 8">
    <name type="scientific">Oryza sativa subsp. japonica</name>
    <name type="common">Rice</name>
    <dbReference type="NCBI Taxonomy" id="39947"/>
    <lineage>
        <taxon>Eukaryota</taxon>
        <taxon>Viridiplantae</taxon>
        <taxon>Streptophyta</taxon>
        <taxon>Embryophyta</taxon>
        <taxon>Tracheophyta</taxon>
        <taxon>Spermatophyta</taxon>
        <taxon>Magnoliopsida</taxon>
        <taxon>Liliopsida</taxon>
        <taxon>Poales</taxon>
        <taxon>Poaceae</taxon>
        <taxon>BOP clade</taxon>
        <taxon>Oryzoideae</taxon>
        <taxon>Oryzeae</taxon>
        <taxon>Oryzinae</taxon>
        <taxon>Oryza</taxon>
        <taxon>Oryza sativa</taxon>
    </lineage>
</organism>
<evidence type="ECO:0000256" key="4">
    <source>
        <dbReference type="SAM" id="MobiDB-lite"/>
    </source>
</evidence>
<dbReference type="InterPro" id="IPR036390">
    <property type="entry name" value="WH_DNA-bd_sf"/>
</dbReference>
<name>Q8LI58_ORYSJ</name>
<dbReference type="AlphaFoldDB" id="Q8LI58"/>
<dbReference type="InterPro" id="IPR016461">
    <property type="entry name" value="COMT-like"/>
</dbReference>
<keyword evidence="1" id="KW-0489">Methyltransferase</keyword>
<dbReference type="Gene3D" id="1.10.10.10">
    <property type="entry name" value="Winged helix-like DNA-binding domain superfamily/Winged helix DNA-binding domain"/>
    <property type="match status" value="1"/>
</dbReference>
<dbReference type="GO" id="GO:0008171">
    <property type="term" value="F:O-methyltransferase activity"/>
    <property type="evidence" value="ECO:0007669"/>
    <property type="project" value="InterPro"/>
</dbReference>
<feature type="domain" description="O-methyltransferase C-terminal" evidence="5">
    <location>
        <begin position="122"/>
        <end position="250"/>
    </location>
</feature>
<evidence type="ECO:0000259" key="6">
    <source>
        <dbReference type="Pfam" id="PF08100"/>
    </source>
</evidence>
<dbReference type="Proteomes" id="UP000000763">
    <property type="component" value="Chromosome 7"/>
</dbReference>
<dbReference type="PROSITE" id="PS51683">
    <property type="entry name" value="SAM_OMT_II"/>
    <property type="match status" value="1"/>
</dbReference>
<feature type="domain" description="O-methyltransferase dimerisation" evidence="6">
    <location>
        <begin position="14"/>
        <end position="98"/>
    </location>
</feature>
<dbReference type="InterPro" id="IPR001077">
    <property type="entry name" value="COMT_C"/>
</dbReference>
<dbReference type="PIRSF" id="PIRSF005739">
    <property type="entry name" value="O-mtase"/>
    <property type="match status" value="1"/>
</dbReference>
<feature type="compositionally biased region" description="Basic and acidic residues" evidence="4">
    <location>
        <begin position="265"/>
        <end position="288"/>
    </location>
</feature>
<sequence>MEHEQLVQASTELMHHSLGYVRSMALGCAAKLGVADAIHRAGGRATLHDLHAALSLHPTKLPFLRRVMRVLVASGVFAQVKEEEDHYRLTPVSSLLVTAGRTLLPFVLLQHSPLCVTPATSMAEWLKTGEEETAFEMAHGAGLWGACRRAPELGDFFNDAMAADSAFIMDAAIRGARQVFDKITSLVDVAGGTGAAARAVAAAFPHIKCTVLDLPHVIDSIPVDHGDVVQFVAGDMMDFIPQADALLLKAARSDVARLGGGEVEEGQRSLDGRHQGEEEKEEWQRIEREEEEEEWRQMERKKPRGMERDEKEWFKIFNEAGFTEYKISPVLGIRSIIEVFP</sequence>
<evidence type="ECO:0000313" key="8">
    <source>
        <dbReference type="Proteomes" id="UP000000763"/>
    </source>
</evidence>
<dbReference type="FunFam" id="1.10.10.10:FF:000213">
    <property type="entry name" value="Coniferyl alcohol 9-O-methyltransferase"/>
    <property type="match status" value="1"/>
</dbReference>
<dbReference type="InterPro" id="IPR029063">
    <property type="entry name" value="SAM-dependent_MTases_sf"/>
</dbReference>
<dbReference type="GO" id="GO:0046983">
    <property type="term" value="F:protein dimerization activity"/>
    <property type="evidence" value="ECO:0007669"/>
    <property type="project" value="InterPro"/>
</dbReference>
<dbReference type="Pfam" id="PF08100">
    <property type="entry name" value="Dimerisation"/>
    <property type="match status" value="1"/>
</dbReference>
<reference evidence="8" key="1">
    <citation type="journal article" date="2005" name="Nature">
        <title>The map-based sequence of the rice genome.</title>
        <authorList>
            <consortium name="International rice genome sequencing project (IRGSP)"/>
            <person name="Matsumoto T."/>
            <person name="Wu J."/>
            <person name="Kanamori H."/>
            <person name="Katayose Y."/>
            <person name="Fujisawa M."/>
            <person name="Namiki N."/>
            <person name="Mizuno H."/>
            <person name="Yamamoto K."/>
            <person name="Antonio B.A."/>
            <person name="Baba T."/>
            <person name="Sakata K."/>
            <person name="Nagamura Y."/>
            <person name="Aoki H."/>
            <person name="Arikawa K."/>
            <person name="Arita K."/>
            <person name="Bito T."/>
            <person name="Chiden Y."/>
            <person name="Fujitsuka N."/>
            <person name="Fukunaka R."/>
            <person name="Hamada M."/>
            <person name="Harada C."/>
            <person name="Hayashi A."/>
            <person name="Hijishita S."/>
            <person name="Honda M."/>
            <person name="Hosokawa S."/>
            <person name="Ichikawa Y."/>
            <person name="Idonuma A."/>
            <person name="Iijima M."/>
            <person name="Ikeda M."/>
            <person name="Ikeno M."/>
            <person name="Ito K."/>
            <person name="Ito S."/>
            <person name="Ito T."/>
            <person name="Ito Y."/>
            <person name="Ito Y."/>
            <person name="Iwabuchi A."/>
            <person name="Kamiya K."/>
            <person name="Karasawa W."/>
            <person name="Kurita K."/>
            <person name="Katagiri S."/>
            <person name="Kikuta A."/>
            <person name="Kobayashi H."/>
            <person name="Kobayashi N."/>
            <person name="Machita K."/>
            <person name="Maehara T."/>
            <person name="Masukawa M."/>
            <person name="Mizubayashi T."/>
            <person name="Mukai Y."/>
            <person name="Nagasaki H."/>
            <person name="Nagata Y."/>
            <person name="Naito S."/>
            <person name="Nakashima M."/>
            <person name="Nakama Y."/>
            <person name="Nakamichi Y."/>
            <person name="Nakamura M."/>
            <person name="Meguro A."/>
            <person name="Negishi M."/>
            <person name="Ohta I."/>
            <person name="Ohta T."/>
            <person name="Okamoto M."/>
            <person name="Ono N."/>
            <person name="Saji S."/>
            <person name="Sakaguchi M."/>
            <person name="Sakai K."/>
            <person name="Shibata M."/>
            <person name="Shimokawa T."/>
            <person name="Song J."/>
            <person name="Takazaki Y."/>
            <person name="Terasawa K."/>
            <person name="Tsugane M."/>
            <person name="Tsuji K."/>
            <person name="Ueda S."/>
            <person name="Waki K."/>
            <person name="Yamagata H."/>
            <person name="Yamamoto M."/>
            <person name="Yamamoto S."/>
            <person name="Yamane H."/>
            <person name="Yoshiki S."/>
            <person name="Yoshihara R."/>
            <person name="Yukawa K."/>
            <person name="Zhong H."/>
            <person name="Yano M."/>
            <person name="Yuan Q."/>
            <person name="Ouyang S."/>
            <person name="Liu J."/>
            <person name="Jones K.M."/>
            <person name="Gansberger K."/>
            <person name="Moffat K."/>
            <person name="Hill J."/>
            <person name="Bera J."/>
            <person name="Fadrosh D."/>
            <person name="Jin S."/>
            <person name="Johri S."/>
            <person name="Kim M."/>
            <person name="Overton L."/>
            <person name="Reardon M."/>
            <person name="Tsitrin T."/>
            <person name="Vuong H."/>
            <person name="Weaver B."/>
            <person name="Ciecko A."/>
            <person name="Tallon L."/>
            <person name="Jackson J."/>
            <person name="Pai G."/>
            <person name="Aken S.V."/>
            <person name="Utterback T."/>
            <person name="Reidmuller S."/>
            <person name="Feldblyum T."/>
            <person name="Hsiao J."/>
            <person name="Zismann V."/>
            <person name="Iobst S."/>
            <person name="de Vazeille A.R."/>
            <person name="Buell C.R."/>
            <person name="Ying K."/>
            <person name="Li Y."/>
            <person name="Lu T."/>
            <person name="Huang Y."/>
            <person name="Zhao Q."/>
            <person name="Feng Q."/>
            <person name="Zhang L."/>
            <person name="Zhu J."/>
            <person name="Weng Q."/>
            <person name="Mu J."/>
            <person name="Lu Y."/>
            <person name="Fan D."/>
            <person name="Liu Y."/>
            <person name="Guan J."/>
            <person name="Zhang Y."/>
            <person name="Yu S."/>
            <person name="Liu X."/>
            <person name="Zhang Y."/>
            <person name="Hong G."/>
            <person name="Han B."/>
            <person name="Choisne N."/>
            <person name="Demange N."/>
            <person name="Orjeda G."/>
            <person name="Samain S."/>
            <person name="Cattolico L."/>
            <person name="Pelletier E."/>
            <person name="Couloux A."/>
            <person name="Segurens B."/>
            <person name="Wincker P."/>
            <person name="D'Hont A."/>
            <person name="Scarpelli C."/>
            <person name="Weissenbach J."/>
            <person name="Salanoubat M."/>
            <person name="Quetier F."/>
            <person name="Yu Y."/>
            <person name="Kim H.R."/>
            <person name="Rambo T."/>
            <person name="Currie J."/>
            <person name="Collura K."/>
            <person name="Luo M."/>
            <person name="Yang T."/>
            <person name="Ammiraju J.S.S."/>
            <person name="Engler F."/>
            <person name="Soderlund C."/>
            <person name="Wing R.A."/>
            <person name="Palmer L.E."/>
            <person name="de la Bastide M."/>
            <person name="Spiegel L."/>
            <person name="Nascimento L."/>
            <person name="Zutavern T."/>
            <person name="O'Shaughnessy A."/>
            <person name="Dike S."/>
            <person name="Dedhia N."/>
            <person name="Preston R."/>
            <person name="Balija V."/>
            <person name="McCombie W.R."/>
            <person name="Chow T."/>
            <person name="Chen H."/>
            <person name="Chung M."/>
            <person name="Chen C."/>
            <person name="Shaw J."/>
            <person name="Wu H."/>
            <person name="Hsiao K."/>
            <person name="Chao Y."/>
            <person name="Chu M."/>
            <person name="Cheng C."/>
            <person name="Hour A."/>
            <person name="Lee P."/>
            <person name="Lin S."/>
            <person name="Lin Y."/>
            <person name="Liou J."/>
            <person name="Liu S."/>
            <person name="Hsing Y."/>
            <person name="Raghuvanshi S."/>
            <person name="Mohanty A."/>
            <person name="Bharti A.K."/>
            <person name="Gaur A."/>
            <person name="Gupta V."/>
            <person name="Kumar D."/>
            <person name="Ravi V."/>
            <person name="Vij S."/>
            <person name="Kapur A."/>
            <person name="Khurana P."/>
            <person name="Khurana P."/>
            <person name="Khurana J.P."/>
            <person name="Tyagi A.K."/>
            <person name="Gaikwad K."/>
            <person name="Singh A."/>
            <person name="Dalal V."/>
            <person name="Srivastava S."/>
            <person name="Dixit A."/>
            <person name="Pal A.K."/>
            <person name="Ghazi I.A."/>
            <person name="Yadav M."/>
            <person name="Pandit A."/>
            <person name="Bhargava A."/>
            <person name="Sureshbabu K."/>
            <person name="Batra K."/>
            <person name="Sharma T.R."/>
            <person name="Mohapatra T."/>
            <person name="Singh N.K."/>
            <person name="Messing J."/>
            <person name="Nelson A.B."/>
            <person name="Fuks G."/>
            <person name="Kavchok S."/>
            <person name="Keizer G."/>
            <person name="Linton E."/>
            <person name="Llaca V."/>
            <person name="Song R."/>
            <person name="Tanyolac B."/>
            <person name="Young S."/>
            <person name="Ho-Il K."/>
            <person name="Hahn J.H."/>
            <person name="Sangsakoo G."/>
            <person name="Vanavichit A."/>
            <person name="de Mattos Luiz.A.T."/>
            <person name="Zimmer P.D."/>
            <person name="Malone G."/>
            <person name="Dellagostin O."/>
            <person name="de Oliveira A.C."/>
            <person name="Bevan M."/>
            <person name="Bancroft I."/>
            <person name="Minx P."/>
            <person name="Cordum H."/>
            <person name="Wilson R."/>
            <person name="Cheng Z."/>
            <person name="Jin W."/>
            <person name="Jiang J."/>
            <person name="Leong S.A."/>
            <person name="Iwama H."/>
            <person name="Gojobori T."/>
            <person name="Itoh T."/>
            <person name="Niimura Y."/>
            <person name="Fujii Y."/>
            <person name="Habara T."/>
            <person name="Sakai H."/>
            <person name="Sato Y."/>
            <person name="Wilson G."/>
            <person name="Kumar K."/>
            <person name="McCouch S."/>
            <person name="Juretic N."/>
            <person name="Hoen D."/>
            <person name="Wright S."/>
            <person name="Bruskiewich R."/>
            <person name="Bureau T."/>
            <person name="Miyao A."/>
            <person name="Hirochika H."/>
            <person name="Nishikawa T."/>
            <person name="Kadowaki K."/>
            <person name="Sugiura M."/>
            <person name="Burr B."/>
            <person name="Sasaki T."/>
        </authorList>
    </citation>
    <scope>NUCLEOTIDE SEQUENCE [LARGE SCALE GENOMIC DNA]</scope>
    <source>
        <strain evidence="8">cv. Nipponbare</strain>
    </source>
</reference>
<protein>
    <submittedName>
        <fullName evidence="7">O-methyltransferase</fullName>
    </submittedName>
</protein>
<evidence type="ECO:0000256" key="1">
    <source>
        <dbReference type="ARBA" id="ARBA00022603"/>
    </source>
</evidence>
<dbReference type="GO" id="GO:0032259">
    <property type="term" value="P:methylation"/>
    <property type="evidence" value="ECO:0007669"/>
    <property type="project" value="UniProtKB-KW"/>
</dbReference>
<dbReference type="InterPro" id="IPR012967">
    <property type="entry name" value="COMT_dimerisation"/>
</dbReference>
<dbReference type="Pfam" id="PF00891">
    <property type="entry name" value="Methyltransf_2"/>
    <property type="match status" value="1"/>
</dbReference>
<dbReference type="Gene3D" id="3.40.50.150">
    <property type="entry name" value="Vaccinia Virus protein VP39"/>
    <property type="match status" value="2"/>
</dbReference>
<dbReference type="SUPFAM" id="SSF53335">
    <property type="entry name" value="S-adenosyl-L-methionine-dependent methyltransferases"/>
    <property type="match status" value="1"/>
</dbReference>
<evidence type="ECO:0000259" key="5">
    <source>
        <dbReference type="Pfam" id="PF00891"/>
    </source>
</evidence>
<evidence type="ECO:0000256" key="3">
    <source>
        <dbReference type="ARBA" id="ARBA00022691"/>
    </source>
</evidence>
<proteinExistence type="predicted"/>
<evidence type="ECO:0000313" key="7">
    <source>
        <dbReference type="EMBL" id="BAC07035.1"/>
    </source>
</evidence>
<reference evidence="8" key="2">
    <citation type="journal article" date="2008" name="Nucleic Acids Res.">
        <title>The rice annotation project database (RAP-DB): 2008 update.</title>
        <authorList>
            <consortium name="The rice annotation project (RAP)"/>
        </authorList>
    </citation>
    <scope>GENOME REANNOTATION</scope>
    <source>
        <strain evidence="8">cv. Nipponbare</strain>
    </source>
</reference>